<accession>A0A0H3CCU8</accession>
<dbReference type="SUPFAM" id="SSF141130">
    <property type="entry name" value="Acetamidase/Formamidase-like"/>
    <property type="match status" value="1"/>
</dbReference>
<gene>
    <name evidence="1" type="ordered locus">CCNA_02694</name>
</gene>
<dbReference type="PhylomeDB" id="A0A0H3CCU8"/>
<protein>
    <submittedName>
        <fullName evidence="1">Acetamidase/formamidase family protein</fullName>
        <ecNumber evidence="1">3.5.1.4</ecNumber>
    </submittedName>
</protein>
<dbReference type="EC" id="3.5.1.4" evidence="1"/>
<dbReference type="RefSeq" id="WP_012640538.1">
    <property type="nucleotide sequence ID" value="NC_011916.1"/>
</dbReference>
<dbReference type="HOGENOM" id="CLU_032013_2_1_5"/>
<dbReference type="PATRIC" id="fig|565050.3.peg.2642"/>
<proteinExistence type="predicted"/>
<dbReference type="AlphaFoldDB" id="A0A0H3CCU8"/>
<dbReference type="Pfam" id="PF03069">
    <property type="entry name" value="FmdA_AmdA"/>
    <property type="match status" value="2"/>
</dbReference>
<dbReference type="EMBL" id="CP001340">
    <property type="protein sequence ID" value="ACL96159.1"/>
    <property type="molecule type" value="Genomic_DNA"/>
</dbReference>
<dbReference type="GeneID" id="7332797"/>
<dbReference type="Gene3D" id="2.60.120.580">
    <property type="entry name" value="Acetamidase/Formamidase-like domains"/>
    <property type="match status" value="2"/>
</dbReference>
<evidence type="ECO:0000313" key="1">
    <source>
        <dbReference type="EMBL" id="ACL96159.1"/>
    </source>
</evidence>
<keyword evidence="2" id="KW-1185">Reference proteome</keyword>
<organism evidence="1 2">
    <name type="scientific">Caulobacter vibrioides (strain NA1000 / CB15N)</name>
    <name type="common">Caulobacter crescentus</name>
    <dbReference type="NCBI Taxonomy" id="565050"/>
    <lineage>
        <taxon>Bacteria</taxon>
        <taxon>Pseudomonadati</taxon>
        <taxon>Pseudomonadota</taxon>
        <taxon>Alphaproteobacteria</taxon>
        <taxon>Caulobacterales</taxon>
        <taxon>Caulobacteraceae</taxon>
        <taxon>Caulobacter</taxon>
    </lineage>
</organism>
<dbReference type="Gene3D" id="3.10.28.20">
    <property type="entry name" value="Acetamidase/Formamidase-like domains"/>
    <property type="match status" value="1"/>
</dbReference>
<name>A0A0H3CCU8_CAUVN</name>
<dbReference type="PANTHER" id="PTHR31891:SF1">
    <property type="entry name" value="FORMAMIDASE C869.04-RELATED"/>
    <property type="match status" value="1"/>
</dbReference>
<keyword evidence="1" id="KW-0378">Hydrolase</keyword>
<dbReference type="KEGG" id="ccs:CCNA_02694"/>
<dbReference type="RefSeq" id="YP_002518067.1">
    <property type="nucleotide sequence ID" value="NC_011916.1"/>
</dbReference>
<reference evidence="1 2" key="1">
    <citation type="journal article" date="2010" name="J. Bacteriol.">
        <title>The genetic basis of laboratory adaptation in Caulobacter crescentus.</title>
        <authorList>
            <person name="Marks M.E."/>
            <person name="Castro-Rojas C.M."/>
            <person name="Teiling C."/>
            <person name="Du L."/>
            <person name="Kapatral V."/>
            <person name="Walunas T.L."/>
            <person name="Crosson S."/>
        </authorList>
    </citation>
    <scope>NUCLEOTIDE SEQUENCE [LARGE SCALE GENOMIC DNA]</scope>
    <source>
        <strain evidence="2">NA1000 / CB15N</strain>
    </source>
</reference>
<dbReference type="PANTHER" id="PTHR31891">
    <property type="entry name" value="FORMAMIDASE C869.04-RELATED"/>
    <property type="match status" value="1"/>
</dbReference>
<dbReference type="InterPro" id="IPR004304">
    <property type="entry name" value="FmdA_AmdA"/>
</dbReference>
<evidence type="ECO:0000313" key="2">
    <source>
        <dbReference type="Proteomes" id="UP000001364"/>
    </source>
</evidence>
<dbReference type="Proteomes" id="UP000001364">
    <property type="component" value="Chromosome"/>
</dbReference>
<dbReference type="OrthoDB" id="7191628at2"/>
<sequence length="321" mass="34569">MMAHHRLASTPETVRFGMFDAAFDPVLTVNSGDSVTVECVSGGVEVMPPAESPYAIPSALQAIHDSNPPRIGPHILTGPIAIAGAEPGDILEVRIEAIEPNNDWGYCAVRPLAGTLPEDFPERYVSHIAVDAQRGVCKPEWGPELPLAPFFGTMGVAPPAKYGRLSSREPREHGGNMDNKELVAGSTLYLPVWVPGANFSVGDGHGRQGDGEVCVNALEMGLTGTFTFVLHKKANGAADIAPFAWPRAETPTHYVLMGFHEDLDLAMKQALRQTIDFITARSNLTRVQAYQFCSLAVDFRVTQTVNGEKGVHALLSKGLLF</sequence>
<dbReference type="GO" id="GO:0004040">
    <property type="term" value="F:amidase activity"/>
    <property type="evidence" value="ECO:0007669"/>
    <property type="project" value="UniProtKB-EC"/>
</dbReference>